<dbReference type="Proteomes" id="UP000031668">
    <property type="component" value="Unassembled WGS sequence"/>
</dbReference>
<feature type="compositionally biased region" description="Basic and acidic residues" evidence="2">
    <location>
        <begin position="106"/>
        <end position="120"/>
    </location>
</feature>
<dbReference type="AlphaFoldDB" id="A0A0C2JUZ4"/>
<evidence type="ECO:0000256" key="1">
    <source>
        <dbReference type="ARBA" id="ARBA00005472"/>
    </source>
</evidence>
<feature type="region of interest" description="Disordered" evidence="2">
    <location>
        <begin position="90"/>
        <end position="127"/>
    </location>
</feature>
<reference evidence="3 4" key="1">
    <citation type="journal article" date="2014" name="Genome Biol. Evol.">
        <title>The genome of the myxosporean Thelohanellus kitauei shows adaptations to nutrient acquisition within its fish host.</title>
        <authorList>
            <person name="Yang Y."/>
            <person name="Xiong J."/>
            <person name="Zhou Z."/>
            <person name="Huo F."/>
            <person name="Miao W."/>
            <person name="Ran C."/>
            <person name="Liu Y."/>
            <person name="Zhang J."/>
            <person name="Feng J."/>
            <person name="Wang M."/>
            <person name="Wang M."/>
            <person name="Wang L."/>
            <person name="Yao B."/>
        </authorList>
    </citation>
    <scope>NUCLEOTIDE SEQUENCE [LARGE SCALE GENOMIC DNA]</scope>
    <source>
        <strain evidence="3">Wuqing</strain>
    </source>
</reference>
<gene>
    <name evidence="3" type="ORF">RF11_09821</name>
</gene>
<evidence type="ECO:0000313" key="4">
    <source>
        <dbReference type="Proteomes" id="UP000031668"/>
    </source>
</evidence>
<dbReference type="Gene3D" id="6.10.250.1050">
    <property type="match status" value="1"/>
</dbReference>
<proteinExistence type="inferred from homology"/>
<evidence type="ECO:0000256" key="2">
    <source>
        <dbReference type="SAM" id="MobiDB-lite"/>
    </source>
</evidence>
<organism evidence="3 4">
    <name type="scientific">Thelohanellus kitauei</name>
    <name type="common">Myxosporean</name>
    <dbReference type="NCBI Taxonomy" id="669202"/>
    <lineage>
        <taxon>Eukaryota</taxon>
        <taxon>Metazoa</taxon>
        <taxon>Cnidaria</taxon>
        <taxon>Myxozoa</taxon>
        <taxon>Myxosporea</taxon>
        <taxon>Bivalvulida</taxon>
        <taxon>Platysporina</taxon>
        <taxon>Myxobolidae</taxon>
        <taxon>Thelohanellus</taxon>
    </lineage>
</organism>
<comment type="caution">
    <text evidence="3">The sequence shown here is derived from an EMBL/GenBank/DDBJ whole genome shotgun (WGS) entry which is preliminary data.</text>
</comment>
<feature type="compositionally biased region" description="Polar residues" evidence="2">
    <location>
        <begin position="93"/>
        <end position="102"/>
    </location>
</feature>
<dbReference type="GO" id="GO:0004864">
    <property type="term" value="F:protein phosphatase inhibitor activity"/>
    <property type="evidence" value="ECO:0007669"/>
    <property type="project" value="InterPro"/>
</dbReference>
<sequence length="127" mass="14581">MSETEKKPKGILKKNVSFEDKNEYERRTSSGVKWDEENVAATFHPAGKDYGHMKIDEPPTPYESISEFDENSHDLLSFTPQELTIKLEETRKQQASSDQSCPQIVADKEHKTEFERRGKSTTENSLT</sequence>
<accession>A0A0C2JUZ4</accession>
<comment type="similarity">
    <text evidence="1">Belongs to the protein phosphatase inhibitor 2 family.</text>
</comment>
<name>A0A0C2JUZ4_THEKT</name>
<dbReference type="InterPro" id="IPR007062">
    <property type="entry name" value="PPI-2"/>
</dbReference>
<evidence type="ECO:0000313" key="3">
    <source>
        <dbReference type="EMBL" id="KII73233.1"/>
    </source>
</evidence>
<dbReference type="PANTHER" id="PTHR12398:SF20">
    <property type="entry name" value="PROTEIN PHOSPHATASE 1 REGULATORY INHIBITOR SUBUNIT 2"/>
    <property type="match status" value="1"/>
</dbReference>
<dbReference type="OMA" id="LSYQNEF"/>
<dbReference type="Pfam" id="PF04979">
    <property type="entry name" value="IPP-2"/>
    <property type="match status" value="1"/>
</dbReference>
<dbReference type="EMBL" id="JWZT01000923">
    <property type="protein sequence ID" value="KII73233.1"/>
    <property type="molecule type" value="Genomic_DNA"/>
</dbReference>
<dbReference type="PANTHER" id="PTHR12398">
    <property type="entry name" value="PROTEIN PHOSPHATASE INHIBITOR"/>
    <property type="match status" value="1"/>
</dbReference>
<protein>
    <submittedName>
        <fullName evidence="3">Protein phosphatase inhibitor 2</fullName>
    </submittedName>
</protein>
<dbReference type="OrthoDB" id="551302at2759"/>
<dbReference type="GO" id="GO:0009966">
    <property type="term" value="P:regulation of signal transduction"/>
    <property type="evidence" value="ECO:0007669"/>
    <property type="project" value="InterPro"/>
</dbReference>
<keyword evidence="4" id="KW-1185">Reference proteome</keyword>